<keyword evidence="11" id="KW-1185">Reference proteome</keyword>
<evidence type="ECO:0000256" key="3">
    <source>
        <dbReference type="ARBA" id="ARBA00022989"/>
    </source>
</evidence>
<dbReference type="Pfam" id="PF01957">
    <property type="entry name" value="NfeD"/>
    <property type="match status" value="1"/>
</dbReference>
<dbReference type="EMBL" id="PDKN01000009">
    <property type="protein sequence ID" value="RXJ54581.1"/>
    <property type="molecule type" value="Genomic_DNA"/>
</dbReference>
<evidence type="ECO:0000259" key="7">
    <source>
        <dbReference type="Pfam" id="PF01957"/>
    </source>
</evidence>
<feature type="coiled-coil region" evidence="5">
    <location>
        <begin position="190"/>
        <end position="217"/>
    </location>
</feature>
<feature type="transmembrane region" description="Helical" evidence="6">
    <location>
        <begin position="313"/>
        <end position="332"/>
    </location>
</feature>
<dbReference type="Pfam" id="PF25145">
    <property type="entry name" value="NfeD1b_N"/>
    <property type="match status" value="1"/>
</dbReference>
<evidence type="ECO:0000259" key="8">
    <source>
        <dbReference type="Pfam" id="PF24961"/>
    </source>
</evidence>
<keyword evidence="2 6" id="KW-0812">Transmembrane</keyword>
<feature type="transmembrane region" description="Helical" evidence="6">
    <location>
        <begin position="289"/>
        <end position="306"/>
    </location>
</feature>
<dbReference type="SUPFAM" id="SSF52096">
    <property type="entry name" value="ClpP/crotonase"/>
    <property type="match status" value="1"/>
</dbReference>
<keyword evidence="5" id="KW-0175">Coiled coil</keyword>
<evidence type="ECO:0000259" key="9">
    <source>
        <dbReference type="Pfam" id="PF25145"/>
    </source>
</evidence>
<feature type="transmembrane region" description="Helical" evidence="6">
    <location>
        <begin position="344"/>
        <end position="365"/>
    </location>
</feature>
<dbReference type="Gene3D" id="3.90.226.10">
    <property type="entry name" value="2-enoyl-CoA Hydratase, Chain A, domain 1"/>
    <property type="match status" value="1"/>
</dbReference>
<feature type="domain" description="NfeD1b N-terminal" evidence="9">
    <location>
        <begin position="35"/>
        <end position="211"/>
    </location>
</feature>
<feature type="domain" description="NfeD integral membrane" evidence="8">
    <location>
        <begin position="244"/>
        <end position="358"/>
    </location>
</feature>
<dbReference type="InterPro" id="IPR029045">
    <property type="entry name" value="ClpP/crotonase-like_dom_sf"/>
</dbReference>
<feature type="domain" description="NfeD-like C-terminal" evidence="7">
    <location>
        <begin position="377"/>
        <end position="431"/>
    </location>
</feature>
<reference evidence="10 11" key="1">
    <citation type="submission" date="2017-10" db="EMBL/GenBank/DDBJ databases">
        <title>Genomics of the genus Arcobacter.</title>
        <authorList>
            <person name="Perez-Cataluna A."/>
            <person name="Figueras M.J."/>
        </authorList>
    </citation>
    <scope>NUCLEOTIDE SEQUENCE [LARGE SCALE GENOMIC DNA]</scope>
    <source>
        <strain evidence="10 11">CECT 8987</strain>
    </source>
</reference>
<dbReference type="Pfam" id="PF24961">
    <property type="entry name" value="NfeD_membrane"/>
    <property type="match status" value="1"/>
</dbReference>
<evidence type="ECO:0000313" key="11">
    <source>
        <dbReference type="Proteomes" id="UP000290657"/>
    </source>
</evidence>
<dbReference type="PANTHER" id="PTHR33507">
    <property type="entry name" value="INNER MEMBRANE PROTEIN YBBJ"/>
    <property type="match status" value="1"/>
</dbReference>
<name>A0A4Q0XNM4_9BACT</name>
<organism evidence="10 11">
    <name type="scientific">Candidatus Marinarcus aquaticus</name>
    <dbReference type="NCBI Taxonomy" id="2044504"/>
    <lineage>
        <taxon>Bacteria</taxon>
        <taxon>Pseudomonadati</taxon>
        <taxon>Campylobacterota</taxon>
        <taxon>Epsilonproteobacteria</taxon>
        <taxon>Campylobacterales</taxon>
        <taxon>Arcobacteraceae</taxon>
        <taxon>Candidatus Marinarcus</taxon>
    </lineage>
</organism>
<comment type="caution">
    <text evidence="10">The sequence shown here is derived from an EMBL/GenBank/DDBJ whole genome shotgun (WGS) entry which is preliminary data.</text>
</comment>
<dbReference type="AlphaFoldDB" id="A0A4Q0XNM4"/>
<sequence>MKESLMRLIFFFFIFIVNTSIFASNITHFSYEGAINPASNTFVKKAISHANEQNSQLIIFELNTPGGLFSSTRDMISQILNSSIPFVVYVSPKGARAASAGTYILYASHIAAMTQGSNVGAATPVQMGMIQDKNKNNNPLSTMKTKAINDATAYIESLAKLHGRNIQWAQKSVTEGASIDAQKALELGVINFVANDVQKLIQQLDQFEVEVNDKTLKLDTNNATLLTVEEGFKIKLLSYLSNPNIAYILMLIAMYGIFFEMMNPGSILPGVTGVISGALALYALNILPFDYAGLLLILIGVGLMAAEVFVVGFGVLGMGGVIAFVFGSLILFDEKTLGVDISLSLIAAFAVVSVVIFIYLLKIIIQERDQKAKTGTEQMLGTVATVVKKNNNGYKVAIHSEVWNALSQEEVQVGQEVIVEAIKGLTLQIKPKKKE</sequence>
<evidence type="ECO:0000313" key="10">
    <source>
        <dbReference type="EMBL" id="RXJ54581.1"/>
    </source>
</evidence>
<proteinExistence type="predicted"/>
<evidence type="ECO:0000256" key="5">
    <source>
        <dbReference type="SAM" id="Coils"/>
    </source>
</evidence>
<dbReference type="InterPro" id="IPR012340">
    <property type="entry name" value="NA-bd_OB-fold"/>
</dbReference>
<comment type="subcellular location">
    <subcellularLocation>
        <location evidence="1">Membrane</location>
        <topology evidence="1">Multi-pass membrane protein</topology>
    </subcellularLocation>
</comment>
<feature type="transmembrane region" description="Helical" evidence="6">
    <location>
        <begin position="236"/>
        <end position="258"/>
    </location>
</feature>
<evidence type="ECO:0000256" key="6">
    <source>
        <dbReference type="SAM" id="Phobius"/>
    </source>
</evidence>
<dbReference type="SUPFAM" id="SSF141322">
    <property type="entry name" value="NfeD domain-like"/>
    <property type="match status" value="1"/>
</dbReference>
<dbReference type="GO" id="GO:0016020">
    <property type="term" value="C:membrane"/>
    <property type="evidence" value="ECO:0007669"/>
    <property type="project" value="UniProtKB-SubCell"/>
</dbReference>
<keyword evidence="4 6" id="KW-0472">Membrane</keyword>
<dbReference type="InterPro" id="IPR056738">
    <property type="entry name" value="NfeD1b_N"/>
</dbReference>
<evidence type="ECO:0000256" key="4">
    <source>
        <dbReference type="ARBA" id="ARBA00023136"/>
    </source>
</evidence>
<evidence type="ECO:0000256" key="1">
    <source>
        <dbReference type="ARBA" id="ARBA00004141"/>
    </source>
</evidence>
<accession>A0A4Q0XNM4</accession>
<dbReference type="InterPro" id="IPR002810">
    <property type="entry name" value="NfeD-like_C"/>
</dbReference>
<dbReference type="InterPro" id="IPR056739">
    <property type="entry name" value="NfeD_membrane"/>
</dbReference>
<protein>
    <submittedName>
        <fullName evidence="10">Nodulation protein NfeD</fullName>
    </submittedName>
</protein>
<dbReference type="Proteomes" id="UP000290657">
    <property type="component" value="Unassembled WGS sequence"/>
</dbReference>
<evidence type="ECO:0000256" key="2">
    <source>
        <dbReference type="ARBA" id="ARBA00022692"/>
    </source>
</evidence>
<dbReference type="OrthoDB" id="5289056at2"/>
<dbReference type="Gene3D" id="2.40.50.140">
    <property type="entry name" value="Nucleic acid-binding proteins"/>
    <property type="match status" value="1"/>
</dbReference>
<dbReference type="PANTHER" id="PTHR33507:SF4">
    <property type="entry name" value="NODULATION COMPETITIVENESS PROTEIN NFED"/>
    <property type="match status" value="1"/>
</dbReference>
<keyword evidence="3 6" id="KW-1133">Transmembrane helix</keyword>
<dbReference type="InterPro" id="IPR052165">
    <property type="entry name" value="Membrane_assoc_protease"/>
</dbReference>
<dbReference type="CDD" id="cd07020">
    <property type="entry name" value="Clp_protease_NfeD_1"/>
    <property type="match status" value="1"/>
</dbReference>
<gene>
    <name evidence="10" type="ORF">CRV04_11125</name>
</gene>